<dbReference type="GeneID" id="117355345"/>
<keyword evidence="12 20" id="KW-1133">Transmembrane helix</keyword>
<keyword evidence="22" id="KW-1185">Reference proteome</keyword>
<comment type="subcellular location">
    <subcellularLocation>
        <location evidence="2">Cell junction</location>
        <location evidence="2">Desmosome</location>
    </subcellularLocation>
    <subcellularLocation>
        <location evidence="1 17">Cell membrane</location>
        <topology evidence="1 17">Single-pass type I membrane protein</topology>
    </subcellularLocation>
</comment>
<dbReference type="InterPro" id="IPR027397">
    <property type="entry name" value="Catenin-bd_sf"/>
</dbReference>
<gene>
    <name evidence="23" type="primary">DSG2</name>
</gene>
<keyword evidence="3" id="KW-1003">Cell membrane</keyword>
<feature type="domain" description="Cadherin" evidence="21">
    <location>
        <begin position="69"/>
        <end position="158"/>
    </location>
</feature>
<dbReference type="Proteomes" id="UP000515159">
    <property type="component" value="Chromosome 2"/>
</dbReference>
<dbReference type="InterPro" id="IPR050971">
    <property type="entry name" value="Cadherin-domain_protein"/>
</dbReference>
<dbReference type="PRINTS" id="PR01818">
    <property type="entry name" value="DESMOCADHERN"/>
</dbReference>
<evidence type="ECO:0000256" key="20">
    <source>
        <dbReference type="SAM" id="Phobius"/>
    </source>
</evidence>
<evidence type="ECO:0000256" key="7">
    <source>
        <dbReference type="ARBA" id="ARBA00022729"/>
    </source>
</evidence>
<evidence type="ECO:0000313" key="22">
    <source>
        <dbReference type="Proteomes" id="UP000515159"/>
    </source>
</evidence>
<evidence type="ECO:0000313" key="23">
    <source>
        <dbReference type="RefSeq" id="XP_033789665.1"/>
    </source>
</evidence>
<feature type="region of interest" description="Disordered" evidence="19">
    <location>
        <begin position="1116"/>
        <end position="1140"/>
    </location>
</feature>
<evidence type="ECO:0000256" key="15">
    <source>
        <dbReference type="ARBA" id="ARBA00037319"/>
    </source>
</evidence>
<organism evidence="22 23">
    <name type="scientific">Geotrypetes seraphini</name>
    <name type="common">Gaboon caecilian</name>
    <name type="synonym">Caecilia seraphini</name>
    <dbReference type="NCBI Taxonomy" id="260995"/>
    <lineage>
        <taxon>Eukaryota</taxon>
        <taxon>Metazoa</taxon>
        <taxon>Chordata</taxon>
        <taxon>Craniata</taxon>
        <taxon>Vertebrata</taxon>
        <taxon>Euteleostomi</taxon>
        <taxon>Amphibia</taxon>
        <taxon>Gymnophiona</taxon>
        <taxon>Geotrypetes</taxon>
    </lineage>
</organism>
<dbReference type="PRINTS" id="PR00205">
    <property type="entry name" value="CADHERIN"/>
</dbReference>
<dbReference type="Pfam" id="PF00028">
    <property type="entry name" value="Cadherin"/>
    <property type="match status" value="4"/>
</dbReference>
<keyword evidence="13 20" id="KW-0472">Membrane</keyword>
<dbReference type="GO" id="GO:0005509">
    <property type="term" value="F:calcium ion binding"/>
    <property type="evidence" value="ECO:0007669"/>
    <property type="project" value="UniProtKB-UniRule"/>
</dbReference>
<keyword evidence="14" id="KW-0325">Glycoprotein</keyword>
<dbReference type="FunFam" id="2.60.40.60:FF:000074">
    <property type="entry name" value="Desmoglein 4"/>
    <property type="match status" value="1"/>
</dbReference>
<dbReference type="PROSITE" id="PS00232">
    <property type="entry name" value="CADHERIN_1"/>
    <property type="match status" value="2"/>
</dbReference>
<evidence type="ECO:0000256" key="5">
    <source>
        <dbReference type="ARBA" id="ARBA00022692"/>
    </source>
</evidence>
<dbReference type="InterPro" id="IPR002126">
    <property type="entry name" value="Cadherin-like_dom"/>
</dbReference>
<feature type="transmembrane region" description="Helical" evidence="20">
    <location>
        <begin position="614"/>
        <end position="640"/>
    </location>
</feature>
<evidence type="ECO:0000256" key="3">
    <source>
        <dbReference type="ARBA" id="ARBA00022475"/>
    </source>
</evidence>
<evidence type="ECO:0000256" key="10">
    <source>
        <dbReference type="ARBA" id="ARBA00022889"/>
    </source>
</evidence>
<evidence type="ECO:0000256" key="13">
    <source>
        <dbReference type="ARBA" id="ARBA00023136"/>
    </source>
</evidence>
<evidence type="ECO:0000259" key="21">
    <source>
        <dbReference type="PROSITE" id="PS50268"/>
    </source>
</evidence>
<evidence type="ECO:0000256" key="12">
    <source>
        <dbReference type="ARBA" id="ARBA00022989"/>
    </source>
</evidence>
<name>A0A6P8Q3R8_GEOSA</name>
<dbReference type="FunFam" id="2.60.40.60:FF:000011">
    <property type="entry name" value="Cadherin 1"/>
    <property type="match status" value="1"/>
</dbReference>
<dbReference type="InterPro" id="IPR020894">
    <property type="entry name" value="Cadherin_CS"/>
</dbReference>
<dbReference type="PROSITE" id="PS50268">
    <property type="entry name" value="CADHERIN_2"/>
    <property type="match status" value="4"/>
</dbReference>
<keyword evidence="7" id="KW-0732">Signal</keyword>
<dbReference type="CTD" id="1829"/>
<dbReference type="InterPro" id="IPR015919">
    <property type="entry name" value="Cadherin-like_sf"/>
</dbReference>
<feature type="compositionally biased region" description="Polar residues" evidence="19">
    <location>
        <begin position="1118"/>
        <end position="1140"/>
    </location>
</feature>
<dbReference type="RefSeq" id="XP_033789665.1">
    <property type="nucleotide sequence ID" value="XM_033933774.1"/>
</dbReference>
<dbReference type="FunFam" id="2.60.40.60:FF:000031">
    <property type="entry name" value="Cadherin 3"/>
    <property type="match status" value="1"/>
</dbReference>
<evidence type="ECO:0000256" key="18">
    <source>
        <dbReference type="RuleBase" id="RU004358"/>
    </source>
</evidence>
<evidence type="ECO:0000256" key="14">
    <source>
        <dbReference type="ARBA" id="ARBA00023180"/>
    </source>
</evidence>
<dbReference type="FunFam" id="2.60.40.60:FF:000068">
    <property type="entry name" value="Desmoglein 1"/>
    <property type="match status" value="1"/>
</dbReference>
<keyword evidence="11" id="KW-0965">Cell junction</keyword>
<dbReference type="OrthoDB" id="8961010at2759"/>
<dbReference type="SUPFAM" id="SSF49313">
    <property type="entry name" value="Cadherin-like"/>
    <property type="match status" value="5"/>
</dbReference>
<protein>
    <submittedName>
        <fullName evidence="23">Desmoglein-2</fullName>
    </submittedName>
</protein>
<dbReference type="KEGG" id="gsh:117355345"/>
<accession>A0A6P8Q3R8</accession>
<dbReference type="InterPro" id="IPR000233">
    <property type="entry name" value="Cadherin_Y-type_LIR"/>
</dbReference>
<dbReference type="FunFam" id="4.10.900.10:FF:000003">
    <property type="entry name" value="Desmoglein 1"/>
    <property type="match status" value="1"/>
</dbReference>
<comment type="function">
    <text evidence="15">Cadherins are calcium-dependent cell adhesion proteins. They preferentially interact with themselves in a homophilic manner in connecting cells; cadherins may thus contribute to the sorting of heterogeneous cell types.</text>
</comment>
<dbReference type="FunCoup" id="A0A6P8Q3R8">
    <property type="interactions" value="929"/>
</dbReference>
<evidence type="ECO:0000256" key="4">
    <source>
        <dbReference type="ARBA" id="ARBA00022685"/>
    </source>
</evidence>
<evidence type="ECO:0000256" key="8">
    <source>
        <dbReference type="ARBA" id="ARBA00022737"/>
    </source>
</evidence>
<dbReference type="GO" id="GO:0005886">
    <property type="term" value="C:plasma membrane"/>
    <property type="evidence" value="ECO:0007669"/>
    <property type="project" value="UniProtKB-SubCell"/>
</dbReference>
<dbReference type="InterPro" id="IPR009122">
    <property type="entry name" value="Desmosomal_cadherin"/>
</dbReference>
<evidence type="ECO:0000256" key="19">
    <source>
        <dbReference type="SAM" id="MobiDB-lite"/>
    </source>
</evidence>
<feature type="domain" description="Cadherin" evidence="21">
    <location>
        <begin position="271"/>
        <end position="391"/>
    </location>
</feature>
<evidence type="ECO:0000256" key="11">
    <source>
        <dbReference type="ARBA" id="ARBA00022949"/>
    </source>
</evidence>
<feature type="domain" description="Cadherin" evidence="21">
    <location>
        <begin position="392"/>
        <end position="503"/>
    </location>
</feature>
<evidence type="ECO:0000256" key="16">
    <source>
        <dbReference type="PROSITE-ProRule" id="PRU00043"/>
    </source>
</evidence>
<reference evidence="23" key="1">
    <citation type="submission" date="2025-08" db="UniProtKB">
        <authorList>
            <consortium name="RefSeq"/>
        </authorList>
    </citation>
    <scope>IDENTIFICATION</scope>
</reference>
<dbReference type="Gene3D" id="4.10.900.10">
    <property type="entry name" value="TCF3-CBD (Catenin binding domain)"/>
    <property type="match status" value="1"/>
</dbReference>
<evidence type="ECO:0000256" key="9">
    <source>
        <dbReference type="ARBA" id="ARBA00022837"/>
    </source>
</evidence>
<proteinExistence type="predicted"/>
<evidence type="ECO:0000256" key="2">
    <source>
        <dbReference type="ARBA" id="ARBA00004568"/>
    </source>
</evidence>
<evidence type="ECO:0000256" key="6">
    <source>
        <dbReference type="ARBA" id="ARBA00022723"/>
    </source>
</evidence>
<keyword evidence="4" id="KW-0165">Cleavage on pair of basic residues</keyword>
<sequence>MVSNVAAALGAYLLLQTVFLHIGYGLHIQVKRNNDISYNLHKFARQKRAWIIPPVFVTEEVDNSAKNPIAIIQSDVQLEPHRQITYKIIGEGATEPPYGLFVIDGKTGKMNITAVVDREKNPIFHMTGLAVDQNGNEVERRIPLRVRVMDINDNSPVFTQKVFFGAVEEMSSQNTLIMRLNATDADEENTLNSKLAFRILSQESELSPPFEINKDAGEIRPRVASIDREQQSSYVFTVEVRDMDGESIGRTGKSIVNIKILDINDNVPKLEKEMYEGSIEENTANVEVLRLKVSDEDEQYTDNWFANFTILSGNENGYFKIETDSATNEGVLVLVKEVDYEELQNLELKVVASNKAAYHSSILSSGGGGSSIGKVVPIKVKVKNVLEGPVFKPKTKQFYVSENKKTTVIKQIIGSYQAHDEDTGKIAQHVKYAKESDPDNWFTINMTTSEMSLLKIPDRESSYVRNGTYIAKILAISEDLPGKTATGTIEIRVEDSNDNCPTIVNSIQSVCHDAKFINITAKDEDAFPNSAPFTFTIVDEPVGAAKDWLIGNKDGKSIQLLPQNLQYNNHEVQILVRDMQGLSCPEKQVLKFTVCTCSPGGGCSERLSGGSASLGAGAIGLMILAFLLLLLVPLLLLLCYCGGGSKGIIAIADGTMETLRSWNNEGAQPEDMTAFTSLVSSENAERVGAEMRNARGFIGNGMEANGRGMYETRGMYSNSYEIERRREEHSRNLLSRAEYGTATAGCATAIGVLAGKTLKTGSAAGGALNEEFLKGYFADKALAYADEDEAQPAKDCLLVYCQEGMESPPGSVGCCSFVDDDLEEDLLDNLGPKFKTLAEICLGKKLITDTEISWQSSHGQHVDLPSTTGKVVSASSVHAGEQQRAVSSENTYSVFESSIHAPELVKVPEMVTQQTMYTEESSRSGIQFARPIPDPHVHGSILVTEKSYTTGPTLNPTPIIPDPLRQQNVVVTERVLGPASGFQGIVDIPDLSKGQNVVVTERLIKTDSGLPGLLAVNERPDSQYVVVTERLLAPTSGLQASLSIPDLTDGQNVIVTERLFTPIDSLPGSMRIPSEVSGTHTVVKERNIISGASVQGLMPNAELLINQPSIVLGEPPASNRNLSQSTNKVTKYSTVQYTRS</sequence>
<keyword evidence="10 17" id="KW-0130">Cell adhesion</keyword>
<dbReference type="Gene3D" id="2.60.40.60">
    <property type="entry name" value="Cadherins"/>
    <property type="match status" value="5"/>
</dbReference>
<keyword evidence="6" id="KW-0479">Metal-binding</keyword>
<dbReference type="PANTHER" id="PTHR24025">
    <property type="entry name" value="DESMOGLEIN FAMILY MEMBER"/>
    <property type="match status" value="1"/>
</dbReference>
<comment type="function">
    <text evidence="18">A component of desmosome cell-cell junctions which are required for positive regulation of cellular adhesion. Involved in the interaction of plaque proteins and intermediate filaments mediating cell-cell adhesion.</text>
</comment>
<dbReference type="InParanoid" id="A0A6P8Q3R8"/>
<dbReference type="GO" id="GO:0007156">
    <property type="term" value="P:homophilic cell adhesion via plasma membrane adhesion molecules"/>
    <property type="evidence" value="ECO:0007669"/>
    <property type="project" value="InterPro"/>
</dbReference>
<dbReference type="SMART" id="SM00112">
    <property type="entry name" value="CA"/>
    <property type="match status" value="4"/>
</dbReference>
<dbReference type="GO" id="GO:0030057">
    <property type="term" value="C:desmosome"/>
    <property type="evidence" value="ECO:0007669"/>
    <property type="project" value="UniProtKB-SubCell"/>
</dbReference>
<dbReference type="Pfam" id="PF01049">
    <property type="entry name" value="CADH_Y-type_LIR"/>
    <property type="match status" value="1"/>
</dbReference>
<dbReference type="FunFam" id="2.60.40.60:FF:000083">
    <property type="entry name" value="Desmoglein 1"/>
    <property type="match status" value="1"/>
</dbReference>
<dbReference type="CDD" id="cd11304">
    <property type="entry name" value="Cadherin_repeat"/>
    <property type="match status" value="4"/>
</dbReference>
<evidence type="ECO:0000256" key="1">
    <source>
        <dbReference type="ARBA" id="ARBA00004251"/>
    </source>
</evidence>
<evidence type="ECO:0000256" key="17">
    <source>
        <dbReference type="RuleBase" id="RU003318"/>
    </source>
</evidence>
<feature type="domain" description="Cadherin" evidence="21">
    <location>
        <begin position="159"/>
        <end position="270"/>
    </location>
</feature>
<dbReference type="PANTHER" id="PTHR24025:SF1">
    <property type="entry name" value="DESMOGLEIN-2"/>
    <property type="match status" value="1"/>
</dbReference>
<keyword evidence="8" id="KW-0677">Repeat</keyword>
<dbReference type="PRINTS" id="PR01819">
    <property type="entry name" value="DESMOGLEIN"/>
</dbReference>
<dbReference type="AlphaFoldDB" id="A0A6P8Q3R8"/>
<keyword evidence="5 17" id="KW-0812">Transmembrane</keyword>
<keyword evidence="9 16" id="KW-0106">Calcium</keyword>